<evidence type="ECO:0000313" key="1">
    <source>
        <dbReference type="EMBL" id="HIU48280.1"/>
    </source>
</evidence>
<reference evidence="1" key="1">
    <citation type="submission" date="2020-10" db="EMBL/GenBank/DDBJ databases">
        <authorList>
            <person name="Gilroy R."/>
        </authorList>
    </citation>
    <scope>NUCLEOTIDE SEQUENCE</scope>
    <source>
        <strain evidence="1">ChiSjej4B22-9803</strain>
    </source>
</reference>
<gene>
    <name evidence="1" type="ORF">IAB04_02865</name>
</gene>
<evidence type="ECO:0008006" key="3">
    <source>
        <dbReference type="Google" id="ProtNLM"/>
    </source>
</evidence>
<name>A0A9D1LUB6_9FIRM</name>
<comment type="caution">
    <text evidence="1">The sequence shown here is derived from an EMBL/GenBank/DDBJ whole genome shotgun (WGS) entry which is preliminary data.</text>
</comment>
<evidence type="ECO:0000313" key="2">
    <source>
        <dbReference type="Proteomes" id="UP000824111"/>
    </source>
</evidence>
<reference evidence="1" key="2">
    <citation type="journal article" date="2021" name="PeerJ">
        <title>Extensive microbial diversity within the chicken gut microbiome revealed by metagenomics and culture.</title>
        <authorList>
            <person name="Gilroy R."/>
            <person name="Ravi A."/>
            <person name="Getino M."/>
            <person name="Pursley I."/>
            <person name="Horton D.L."/>
            <person name="Alikhan N.F."/>
            <person name="Baker D."/>
            <person name="Gharbi K."/>
            <person name="Hall N."/>
            <person name="Watson M."/>
            <person name="Adriaenssens E.M."/>
            <person name="Foster-Nyarko E."/>
            <person name="Jarju S."/>
            <person name="Secka A."/>
            <person name="Antonio M."/>
            <person name="Oren A."/>
            <person name="Chaudhuri R.R."/>
            <person name="La Ragione R."/>
            <person name="Hildebrand F."/>
            <person name="Pallen M.J."/>
        </authorList>
    </citation>
    <scope>NUCLEOTIDE SEQUENCE</scope>
    <source>
        <strain evidence="1">ChiSjej4B22-9803</strain>
    </source>
</reference>
<dbReference type="EMBL" id="DVND01000073">
    <property type="protein sequence ID" value="HIU48280.1"/>
    <property type="molecule type" value="Genomic_DNA"/>
</dbReference>
<proteinExistence type="predicted"/>
<sequence>MEKVMRYQVADYLKTGDDEFTLMGAGFNTLDESPSAQTESTTYINDKSATKYVKGYETTFPFDTDLISDEAAVTFIYDIARNQKVGEDAETEYIRVELFNPVEESQNTYQARKFKVSVEVSDITGEGANIMKVSGNLNGVGDFVDGTFNTTTKTFTAAGETA</sequence>
<protein>
    <recommendedName>
        <fullName evidence="3">Phage tail protein</fullName>
    </recommendedName>
</protein>
<dbReference type="Proteomes" id="UP000824111">
    <property type="component" value="Unassembled WGS sequence"/>
</dbReference>
<organism evidence="1 2">
    <name type="scientific">Candidatus Avimonoglobus intestinipullorum</name>
    <dbReference type="NCBI Taxonomy" id="2840699"/>
    <lineage>
        <taxon>Bacteria</taxon>
        <taxon>Bacillati</taxon>
        <taxon>Bacillota</taxon>
        <taxon>Clostridia</taxon>
        <taxon>Eubacteriales</taxon>
        <taxon>Candidatus Avimonoglobus</taxon>
    </lineage>
</organism>
<dbReference type="AlphaFoldDB" id="A0A9D1LUB6"/>
<accession>A0A9D1LUB6</accession>